<evidence type="ECO:0000256" key="6">
    <source>
        <dbReference type="ARBA" id="ARBA00022824"/>
    </source>
</evidence>
<evidence type="ECO:0000313" key="14">
    <source>
        <dbReference type="Proteomes" id="UP000050795"/>
    </source>
</evidence>
<evidence type="ECO:0000256" key="2">
    <source>
        <dbReference type="ARBA" id="ARBA00004240"/>
    </source>
</evidence>
<feature type="transmembrane region" description="Helical" evidence="11">
    <location>
        <begin position="163"/>
        <end position="181"/>
    </location>
</feature>
<keyword evidence="7 11" id="KW-1133">Transmembrane helix</keyword>
<keyword evidence="6" id="KW-0256">Endoplasmic reticulum</keyword>
<evidence type="ECO:0000256" key="8">
    <source>
        <dbReference type="ARBA" id="ARBA00023002"/>
    </source>
</evidence>
<dbReference type="InterPro" id="IPR001104">
    <property type="entry name" value="3-oxo-5_a-steroid_4-DH_C"/>
</dbReference>
<sequence length="311" mass="36433">MKVFVRECKTDKVLLTWENIPNDAVILDVKKRIYEEKRKPKLVRQSIRLEPRGKSINDNKRLCDLTNTSDTSDCLNLYVKDLGPQIGWRTVFLVEYTGPLVIYIIVWCLRQPFFKNSLLPPISSDAYLRKVALACWCLHYVKRLLETAFIHRFSHATMPLRNLFINCTYYYGFGLFVGYFTNHHLYTPPTFGHTQIVIGFLLFVIGEWGNFCCHLTLKRLRPAGSTVRKIPYPMPGWFLTRMFNLVACPNYTYEVLSWIGFTIMTQTLPALLFTIFGFRQMTVWAIGKLKAYRREFPDFPKNRKAIVPFLL</sequence>
<evidence type="ECO:0000259" key="12">
    <source>
        <dbReference type="Pfam" id="PF02544"/>
    </source>
</evidence>
<dbReference type="Pfam" id="PF21696">
    <property type="entry name" value="TECR_N"/>
    <property type="match status" value="1"/>
</dbReference>
<name>A0AA85IS53_TRIRE</name>
<proteinExistence type="inferred from homology"/>
<organism evidence="14 15">
    <name type="scientific">Trichobilharzia regenti</name>
    <name type="common">Nasal bird schistosome</name>
    <dbReference type="NCBI Taxonomy" id="157069"/>
    <lineage>
        <taxon>Eukaryota</taxon>
        <taxon>Metazoa</taxon>
        <taxon>Spiralia</taxon>
        <taxon>Lophotrochozoa</taxon>
        <taxon>Platyhelminthes</taxon>
        <taxon>Trematoda</taxon>
        <taxon>Digenea</taxon>
        <taxon>Strigeidida</taxon>
        <taxon>Schistosomatoidea</taxon>
        <taxon>Schistosomatidae</taxon>
        <taxon>Trichobilharzia</taxon>
    </lineage>
</organism>
<keyword evidence="14" id="KW-1185">Reference proteome</keyword>
<dbReference type="AlphaFoldDB" id="A0AA85IS53"/>
<evidence type="ECO:0000256" key="11">
    <source>
        <dbReference type="SAM" id="Phobius"/>
    </source>
</evidence>
<evidence type="ECO:0000256" key="9">
    <source>
        <dbReference type="ARBA" id="ARBA00023098"/>
    </source>
</evidence>
<feature type="domain" description="TECR-like N-terminal" evidence="13">
    <location>
        <begin position="2"/>
        <end position="70"/>
    </location>
</feature>
<keyword evidence="5 11" id="KW-0812">Transmembrane</keyword>
<dbReference type="GO" id="GO:0016627">
    <property type="term" value="F:oxidoreductase activity, acting on the CH-CH group of donors"/>
    <property type="evidence" value="ECO:0007669"/>
    <property type="project" value="InterPro"/>
</dbReference>
<dbReference type="WBParaSite" id="TREG1_117980.1">
    <property type="protein sequence ID" value="TREG1_117980.1"/>
    <property type="gene ID" value="TREG1_117980"/>
</dbReference>
<dbReference type="PANTHER" id="PTHR10556:SF28">
    <property type="entry name" value="VERY-LONG-CHAIN ENOYL-COA REDUCTASE"/>
    <property type="match status" value="1"/>
</dbReference>
<reference evidence="14" key="1">
    <citation type="submission" date="2022-06" db="EMBL/GenBank/DDBJ databases">
        <authorList>
            <person name="Berger JAMES D."/>
            <person name="Berger JAMES D."/>
        </authorList>
    </citation>
    <scope>NUCLEOTIDE SEQUENCE [LARGE SCALE GENOMIC DNA]</scope>
</reference>
<feature type="transmembrane region" description="Helical" evidence="11">
    <location>
        <begin position="193"/>
        <end position="213"/>
    </location>
</feature>
<evidence type="ECO:0000259" key="13">
    <source>
        <dbReference type="Pfam" id="PF21696"/>
    </source>
</evidence>
<keyword evidence="10 11" id="KW-0472">Membrane</keyword>
<dbReference type="Pfam" id="PF02544">
    <property type="entry name" value="Steroid_dh"/>
    <property type="match status" value="1"/>
</dbReference>
<keyword evidence="4" id="KW-0444">Lipid biosynthesis</keyword>
<evidence type="ECO:0000256" key="7">
    <source>
        <dbReference type="ARBA" id="ARBA00022989"/>
    </source>
</evidence>
<dbReference type="InterPro" id="IPR039357">
    <property type="entry name" value="SRD5A/TECR"/>
</dbReference>
<reference evidence="15" key="2">
    <citation type="submission" date="2023-11" db="UniProtKB">
        <authorList>
            <consortium name="WormBaseParasite"/>
        </authorList>
    </citation>
    <scope>IDENTIFICATION</scope>
</reference>
<dbReference type="GO" id="GO:0005783">
    <property type="term" value="C:endoplasmic reticulum"/>
    <property type="evidence" value="ECO:0007669"/>
    <property type="project" value="UniProtKB-SubCell"/>
</dbReference>
<feature type="transmembrane region" description="Helical" evidence="11">
    <location>
        <begin position="258"/>
        <end position="278"/>
    </location>
</feature>
<keyword evidence="8" id="KW-0560">Oxidoreductase</keyword>
<comment type="similarity">
    <text evidence="3">Belongs to the steroid 5-alpha reductase family.</text>
</comment>
<feature type="domain" description="3-oxo-5-alpha-steroid 4-dehydrogenase C-terminal" evidence="12">
    <location>
        <begin position="157"/>
        <end position="311"/>
    </location>
</feature>
<evidence type="ECO:0000256" key="4">
    <source>
        <dbReference type="ARBA" id="ARBA00022516"/>
    </source>
</evidence>
<dbReference type="GO" id="GO:0016020">
    <property type="term" value="C:membrane"/>
    <property type="evidence" value="ECO:0007669"/>
    <property type="project" value="UniProtKB-SubCell"/>
</dbReference>
<accession>A0AA85IS53</accession>
<protein>
    <recommendedName>
        <fullName evidence="16">Very-long-chain enoyl-CoA reductase</fullName>
    </recommendedName>
</protein>
<evidence type="ECO:0000256" key="10">
    <source>
        <dbReference type="ARBA" id="ARBA00023136"/>
    </source>
</evidence>
<dbReference type="Gene3D" id="3.10.20.90">
    <property type="entry name" value="Phosphatidylinositol 3-kinase Catalytic Subunit, Chain A, domain 1"/>
    <property type="match status" value="1"/>
</dbReference>
<evidence type="ECO:0000256" key="3">
    <source>
        <dbReference type="ARBA" id="ARBA00007742"/>
    </source>
</evidence>
<dbReference type="Proteomes" id="UP000050795">
    <property type="component" value="Unassembled WGS sequence"/>
</dbReference>
<evidence type="ECO:0000256" key="1">
    <source>
        <dbReference type="ARBA" id="ARBA00004141"/>
    </source>
</evidence>
<dbReference type="InterPro" id="IPR049127">
    <property type="entry name" value="TECR-like_N"/>
</dbReference>
<comment type="subcellular location">
    <subcellularLocation>
        <location evidence="2">Endoplasmic reticulum</location>
    </subcellularLocation>
    <subcellularLocation>
        <location evidence="1">Membrane</location>
        <topology evidence="1">Multi-pass membrane protein</topology>
    </subcellularLocation>
</comment>
<evidence type="ECO:0000313" key="15">
    <source>
        <dbReference type="WBParaSite" id="TREG1_117980.1"/>
    </source>
</evidence>
<dbReference type="CDD" id="cd01801">
    <property type="entry name" value="Ubl_TECR_like"/>
    <property type="match status" value="1"/>
</dbReference>
<dbReference type="PANTHER" id="PTHR10556">
    <property type="entry name" value="3-OXO-5-ALPHA-STEROID 4-DEHYDROGENASE"/>
    <property type="match status" value="1"/>
</dbReference>
<keyword evidence="9" id="KW-0443">Lipid metabolism</keyword>
<evidence type="ECO:0008006" key="16">
    <source>
        <dbReference type="Google" id="ProtNLM"/>
    </source>
</evidence>
<dbReference type="GO" id="GO:0042761">
    <property type="term" value="P:very long-chain fatty acid biosynthetic process"/>
    <property type="evidence" value="ECO:0007669"/>
    <property type="project" value="TreeGrafter"/>
</dbReference>
<evidence type="ECO:0000256" key="5">
    <source>
        <dbReference type="ARBA" id="ARBA00022692"/>
    </source>
</evidence>
<dbReference type="PROSITE" id="PS50244">
    <property type="entry name" value="S5A_REDUCTASE"/>
    <property type="match status" value="1"/>
</dbReference>